<dbReference type="GO" id="GO:0016491">
    <property type="term" value="F:oxidoreductase activity"/>
    <property type="evidence" value="ECO:0007669"/>
    <property type="project" value="InterPro"/>
</dbReference>
<evidence type="ECO:0000313" key="3">
    <source>
        <dbReference type="Proteomes" id="UP000545493"/>
    </source>
</evidence>
<comment type="caution">
    <text evidence="2">The sequence shown here is derived from an EMBL/GenBank/DDBJ whole genome shotgun (WGS) entry which is preliminary data.</text>
</comment>
<reference evidence="2 3" key="1">
    <citation type="submission" date="2020-03" db="EMBL/GenBank/DDBJ databases">
        <title>Sequencing the genomes of 1000 actinobacteria strains.</title>
        <authorList>
            <person name="Klenk H.-P."/>
        </authorList>
    </citation>
    <scope>NUCLEOTIDE SEQUENCE [LARGE SCALE GENOMIC DNA]</scope>
    <source>
        <strain evidence="2 3">DSM 45685</strain>
    </source>
</reference>
<dbReference type="SUPFAM" id="SSF55469">
    <property type="entry name" value="FMN-dependent nitroreductase-like"/>
    <property type="match status" value="2"/>
</dbReference>
<name>A0A7X5ZRD4_9PSEU</name>
<proteinExistence type="predicted"/>
<dbReference type="Pfam" id="PF00881">
    <property type="entry name" value="Nitroreductase"/>
    <property type="match status" value="1"/>
</dbReference>
<dbReference type="InterPro" id="IPR029479">
    <property type="entry name" value="Nitroreductase"/>
</dbReference>
<gene>
    <name evidence="2" type="ORF">FHU38_002760</name>
</gene>
<feature type="domain" description="Nitroreductase" evidence="1">
    <location>
        <begin position="233"/>
        <end position="308"/>
    </location>
</feature>
<dbReference type="InterPro" id="IPR050627">
    <property type="entry name" value="Nitroreductase/BluB"/>
</dbReference>
<keyword evidence="3" id="KW-1185">Reference proteome</keyword>
<dbReference type="PANTHER" id="PTHR23026">
    <property type="entry name" value="NADPH NITROREDUCTASE"/>
    <property type="match status" value="1"/>
</dbReference>
<organism evidence="2 3">
    <name type="scientific">Saccharomonospora amisosensis</name>
    <dbReference type="NCBI Taxonomy" id="1128677"/>
    <lineage>
        <taxon>Bacteria</taxon>
        <taxon>Bacillati</taxon>
        <taxon>Actinomycetota</taxon>
        <taxon>Actinomycetes</taxon>
        <taxon>Pseudonocardiales</taxon>
        <taxon>Pseudonocardiaceae</taxon>
        <taxon>Saccharomonospora</taxon>
    </lineage>
</organism>
<dbReference type="PANTHER" id="PTHR23026:SF123">
    <property type="entry name" value="NAD(P)H NITROREDUCTASE RV3131-RELATED"/>
    <property type="match status" value="1"/>
</dbReference>
<dbReference type="Gene3D" id="3.40.109.10">
    <property type="entry name" value="NADH Oxidase"/>
    <property type="match status" value="1"/>
</dbReference>
<protein>
    <recommendedName>
        <fullName evidence="1">Nitroreductase domain-containing protein</fullName>
    </recommendedName>
</protein>
<sequence>MTAPEWSTGETEVLAEAIGRAPSILNIQPWSLELRRDEVLLYERADMALPYHDPLSRDRVISCGAAVANMELAIRVLGRRPTVSLLPDEERPTLIARLTVTGPGEPGERDRELFRAIPRRTSHRRPFAHRSVPDEVADRLTGESAFAGVHARRLRGRAALAALADELTDAARIQQADRGYQRERALWTIRDEDSHRHGAGIARSALPETGGQLPWVGLVRSLTDLPDRETLIGLLESETVLLFTSDGDGKLDHVHTGIAMQRTWLAAVDAGLAAAVQTQPLHLPQIRDALTEKLDIDGCPQLLMRVGYPSATVAPTPRRSATDLFGDPGTD</sequence>
<accession>A0A7X5ZRD4</accession>
<dbReference type="EMBL" id="JAAOYM010000001">
    <property type="protein sequence ID" value="NIJ12416.1"/>
    <property type="molecule type" value="Genomic_DNA"/>
</dbReference>
<dbReference type="NCBIfam" id="NF047509">
    <property type="entry name" value="Rv3131_FMN_oxido"/>
    <property type="match status" value="1"/>
</dbReference>
<dbReference type="RefSeq" id="WP_167171140.1">
    <property type="nucleotide sequence ID" value="NZ_JAAOYM010000001.1"/>
</dbReference>
<evidence type="ECO:0000259" key="1">
    <source>
        <dbReference type="Pfam" id="PF00881"/>
    </source>
</evidence>
<dbReference type="AlphaFoldDB" id="A0A7X5ZRD4"/>
<dbReference type="InterPro" id="IPR000415">
    <property type="entry name" value="Nitroreductase-like"/>
</dbReference>
<evidence type="ECO:0000313" key="2">
    <source>
        <dbReference type="EMBL" id="NIJ12416.1"/>
    </source>
</evidence>
<dbReference type="Proteomes" id="UP000545493">
    <property type="component" value="Unassembled WGS sequence"/>
</dbReference>